<evidence type="ECO:0000256" key="4">
    <source>
        <dbReference type="SAM" id="Phobius"/>
    </source>
</evidence>
<dbReference type="SMART" id="SM00228">
    <property type="entry name" value="PDZ"/>
    <property type="match status" value="1"/>
</dbReference>
<dbReference type="InterPro" id="IPR041489">
    <property type="entry name" value="PDZ_6"/>
</dbReference>
<keyword evidence="4" id="KW-0472">Membrane</keyword>
<dbReference type="AlphaFoldDB" id="A0A9D1T891"/>
<accession>A0A9D1T891</accession>
<name>A0A9D1T891_9FIRM</name>
<evidence type="ECO:0000256" key="1">
    <source>
        <dbReference type="ARBA" id="ARBA00022670"/>
    </source>
</evidence>
<gene>
    <name evidence="6" type="ORF">IAC80_04210</name>
</gene>
<dbReference type="Pfam" id="PF13365">
    <property type="entry name" value="Trypsin_2"/>
    <property type="match status" value="1"/>
</dbReference>
<feature type="domain" description="PDZ" evidence="5">
    <location>
        <begin position="304"/>
        <end position="368"/>
    </location>
</feature>
<dbReference type="EMBL" id="DVOS01000039">
    <property type="protein sequence ID" value="HIV23125.1"/>
    <property type="molecule type" value="Genomic_DNA"/>
</dbReference>
<keyword evidence="2" id="KW-0378">Hydrolase</keyword>
<reference evidence="6" key="2">
    <citation type="journal article" date="2021" name="PeerJ">
        <title>Extensive microbial diversity within the chicken gut microbiome revealed by metagenomics and culture.</title>
        <authorList>
            <person name="Gilroy R."/>
            <person name="Ravi A."/>
            <person name="Getino M."/>
            <person name="Pursley I."/>
            <person name="Horton D.L."/>
            <person name="Alikhan N.F."/>
            <person name="Baker D."/>
            <person name="Gharbi K."/>
            <person name="Hall N."/>
            <person name="Watson M."/>
            <person name="Adriaenssens E.M."/>
            <person name="Foster-Nyarko E."/>
            <person name="Jarju S."/>
            <person name="Secka A."/>
            <person name="Antonio M."/>
            <person name="Oren A."/>
            <person name="Chaudhuri R.R."/>
            <person name="La Ragione R."/>
            <person name="Hildebrand F."/>
            <person name="Pallen M.J."/>
        </authorList>
    </citation>
    <scope>NUCLEOTIDE SEQUENCE</scope>
    <source>
        <strain evidence="6">ChiBcec6-7307</strain>
    </source>
</reference>
<dbReference type="InterPro" id="IPR051201">
    <property type="entry name" value="Chloro_Bact_Ser_Proteases"/>
</dbReference>
<dbReference type="PRINTS" id="PR00834">
    <property type="entry name" value="PROTEASES2C"/>
</dbReference>
<reference evidence="6" key="1">
    <citation type="submission" date="2020-10" db="EMBL/GenBank/DDBJ databases">
        <authorList>
            <person name="Gilroy R."/>
        </authorList>
    </citation>
    <scope>NUCLEOTIDE SEQUENCE</scope>
    <source>
        <strain evidence="6">ChiBcec6-7307</strain>
    </source>
</reference>
<dbReference type="SUPFAM" id="SSF50494">
    <property type="entry name" value="Trypsin-like serine proteases"/>
    <property type="match status" value="1"/>
</dbReference>
<evidence type="ECO:0000259" key="5">
    <source>
        <dbReference type="PROSITE" id="PS50106"/>
    </source>
</evidence>
<evidence type="ECO:0000256" key="2">
    <source>
        <dbReference type="ARBA" id="ARBA00022801"/>
    </source>
</evidence>
<organism evidence="6 7">
    <name type="scientific">Candidatus Merdiplasma excrementigallinarum</name>
    <dbReference type="NCBI Taxonomy" id="2840864"/>
    <lineage>
        <taxon>Bacteria</taxon>
        <taxon>Bacillati</taxon>
        <taxon>Bacillota</taxon>
        <taxon>Clostridia</taxon>
        <taxon>Lachnospirales</taxon>
        <taxon>Lachnospiraceae</taxon>
        <taxon>Lachnospiraceae incertae sedis</taxon>
        <taxon>Candidatus Merdiplasma</taxon>
    </lineage>
</organism>
<dbReference type="PROSITE" id="PS50106">
    <property type="entry name" value="PDZ"/>
    <property type="match status" value="1"/>
</dbReference>
<evidence type="ECO:0000313" key="6">
    <source>
        <dbReference type="EMBL" id="HIV23125.1"/>
    </source>
</evidence>
<dbReference type="InterPro" id="IPR036034">
    <property type="entry name" value="PDZ_sf"/>
</dbReference>
<dbReference type="GO" id="GO:0004252">
    <property type="term" value="F:serine-type endopeptidase activity"/>
    <property type="evidence" value="ECO:0007669"/>
    <property type="project" value="InterPro"/>
</dbReference>
<feature type="region of interest" description="Disordered" evidence="3">
    <location>
        <begin position="48"/>
        <end position="75"/>
    </location>
</feature>
<dbReference type="PANTHER" id="PTHR43343">
    <property type="entry name" value="PEPTIDASE S12"/>
    <property type="match status" value="1"/>
</dbReference>
<protein>
    <submittedName>
        <fullName evidence="6">Trypsin-like peptidase domain-containing protein</fullName>
    </submittedName>
</protein>
<proteinExistence type="predicted"/>
<dbReference type="InterPro" id="IPR001478">
    <property type="entry name" value="PDZ"/>
</dbReference>
<comment type="caution">
    <text evidence="6">The sequence shown here is derived from an EMBL/GenBank/DDBJ whole genome shotgun (WGS) entry which is preliminary data.</text>
</comment>
<feature type="transmembrane region" description="Helical" evidence="4">
    <location>
        <begin position="12"/>
        <end position="30"/>
    </location>
</feature>
<sequence>MDHDNRNKNRAAVILAVVTALVLGSFLFSVRGGRQKALPVDQLLERAGLGEEETETPAQDARTVSRSASEGQRLRGPLDVSDVAEAVMPSIVAITNQSVQVVESYFYGRMEIPSESAGSGIIIGQSDTELLIATNYHVLEDADTITVCFSVPAEDPEAVLAPALLKGSDESKDLAVAAVKLEDISPEVYSRIRVAALGDSDGLTVGQKAVAIGNALGYGQSVTVGIISALDRELTVDTASQNFIQTDAAINFGNSGGALLNETGQVIGINSAKATAMGAEGMGYAIPINEAKPVLDELMNRKTREKVEDSSRGSLGIEAENVSQEAIEIYQIPTGAFVSRVYEGSAAQAAGIERGDIITKFDGVRIDSAQTLKELLTYYGAGEKAEVIFQTSRGGTYQEMKTTVTLQELQASEPEEDLPLDSDYQNPYGFSWYDFFW</sequence>
<keyword evidence="1" id="KW-0645">Protease</keyword>
<dbReference type="Pfam" id="PF17820">
    <property type="entry name" value="PDZ_6"/>
    <property type="match status" value="1"/>
</dbReference>
<keyword evidence="4" id="KW-0812">Transmembrane</keyword>
<dbReference type="InterPro" id="IPR001940">
    <property type="entry name" value="Peptidase_S1C"/>
</dbReference>
<evidence type="ECO:0000313" key="7">
    <source>
        <dbReference type="Proteomes" id="UP000886889"/>
    </source>
</evidence>
<evidence type="ECO:0000256" key="3">
    <source>
        <dbReference type="SAM" id="MobiDB-lite"/>
    </source>
</evidence>
<dbReference type="GO" id="GO:0006508">
    <property type="term" value="P:proteolysis"/>
    <property type="evidence" value="ECO:0007669"/>
    <property type="project" value="UniProtKB-KW"/>
</dbReference>
<dbReference type="Proteomes" id="UP000886889">
    <property type="component" value="Unassembled WGS sequence"/>
</dbReference>
<dbReference type="Gene3D" id="2.30.42.10">
    <property type="match status" value="1"/>
</dbReference>
<dbReference type="PANTHER" id="PTHR43343:SF3">
    <property type="entry name" value="PROTEASE DO-LIKE 8, CHLOROPLASTIC"/>
    <property type="match status" value="1"/>
</dbReference>
<keyword evidence="4" id="KW-1133">Transmembrane helix</keyword>
<dbReference type="SUPFAM" id="SSF50156">
    <property type="entry name" value="PDZ domain-like"/>
    <property type="match status" value="1"/>
</dbReference>
<dbReference type="Gene3D" id="2.40.10.120">
    <property type="match status" value="1"/>
</dbReference>
<dbReference type="InterPro" id="IPR009003">
    <property type="entry name" value="Peptidase_S1_PA"/>
</dbReference>